<reference evidence="1" key="1">
    <citation type="submission" date="2013-02" db="EMBL/GenBank/DDBJ databases">
        <title>Comparative genomics of Borrelia species.</title>
        <authorList>
            <person name="Schwan T.G."/>
            <person name="Raffel S.J."/>
            <person name="Porcella S.F."/>
        </authorList>
    </citation>
    <scope>NUCLEOTIDE SEQUENCE [LARGE SCALE GENOMIC DNA]</scope>
    <source>
        <strain evidence="1">YOR</strain>
    </source>
</reference>
<gene>
    <name evidence="1" type="ORF">BHY_0868</name>
</gene>
<protein>
    <recommendedName>
        <fullName evidence="3">Lipoprotein</fullName>
    </recommendedName>
</protein>
<name>A0ABM5PIT0_9SPIR</name>
<organism evidence="1 2">
    <name type="scientific">Borrelia nietonii YOR</name>
    <dbReference type="NCBI Taxonomy" id="1293576"/>
    <lineage>
        <taxon>Bacteria</taxon>
        <taxon>Pseudomonadati</taxon>
        <taxon>Spirochaetota</taxon>
        <taxon>Spirochaetia</taxon>
        <taxon>Spirochaetales</taxon>
        <taxon>Borreliaceae</taxon>
        <taxon>Borrelia</taxon>
        <taxon>Borrelia nietonii</taxon>
    </lineage>
</organism>
<evidence type="ECO:0000313" key="1">
    <source>
        <dbReference type="EMBL" id="AHH03819.1"/>
    </source>
</evidence>
<evidence type="ECO:0000313" key="2">
    <source>
        <dbReference type="Proteomes" id="UP000019269"/>
    </source>
</evidence>
<accession>A0ABM5PIT0</accession>
<dbReference type="EMBL" id="CP004146">
    <property type="protein sequence ID" value="AHH03819.1"/>
    <property type="molecule type" value="Genomic_DNA"/>
</dbReference>
<evidence type="ECO:0008006" key="3">
    <source>
        <dbReference type="Google" id="ProtNLM"/>
    </source>
</evidence>
<keyword evidence="2" id="KW-1185">Reference proteome</keyword>
<sequence>MKFVDYINSILKNKLIFMSLFFFFSCLTGRDANLSLVVVDDVQKSNVDEKSYLPGLKDDVFFS</sequence>
<dbReference type="PROSITE" id="PS51257">
    <property type="entry name" value="PROKAR_LIPOPROTEIN"/>
    <property type="match status" value="1"/>
</dbReference>
<proteinExistence type="predicted"/>
<dbReference type="Proteomes" id="UP000019269">
    <property type="component" value="Chromosome"/>
</dbReference>